<dbReference type="EMBL" id="CACTIH010009642">
    <property type="protein sequence ID" value="CAA3032663.1"/>
    <property type="molecule type" value="Genomic_DNA"/>
</dbReference>
<dbReference type="AlphaFoldDB" id="A0A8S0VNV8"/>
<evidence type="ECO:0000313" key="2">
    <source>
        <dbReference type="EMBL" id="CAA3032663.1"/>
    </source>
</evidence>
<reference evidence="2 3" key="1">
    <citation type="submission" date="2019-12" db="EMBL/GenBank/DDBJ databases">
        <authorList>
            <person name="Alioto T."/>
            <person name="Alioto T."/>
            <person name="Gomez Garrido J."/>
        </authorList>
    </citation>
    <scope>NUCLEOTIDE SEQUENCE [LARGE SCALE GENOMIC DNA]</scope>
</reference>
<name>A0A8S0VNV8_OLEEU</name>
<feature type="region of interest" description="Disordered" evidence="1">
    <location>
        <begin position="22"/>
        <end position="108"/>
    </location>
</feature>
<organism evidence="2 3">
    <name type="scientific">Olea europaea subsp. europaea</name>
    <dbReference type="NCBI Taxonomy" id="158383"/>
    <lineage>
        <taxon>Eukaryota</taxon>
        <taxon>Viridiplantae</taxon>
        <taxon>Streptophyta</taxon>
        <taxon>Embryophyta</taxon>
        <taxon>Tracheophyta</taxon>
        <taxon>Spermatophyta</taxon>
        <taxon>Magnoliopsida</taxon>
        <taxon>eudicotyledons</taxon>
        <taxon>Gunneridae</taxon>
        <taxon>Pentapetalae</taxon>
        <taxon>asterids</taxon>
        <taxon>lamiids</taxon>
        <taxon>Lamiales</taxon>
        <taxon>Oleaceae</taxon>
        <taxon>Oleeae</taxon>
        <taxon>Olea</taxon>
    </lineage>
</organism>
<comment type="caution">
    <text evidence="2">The sequence shown here is derived from an EMBL/GenBank/DDBJ whole genome shotgun (WGS) entry which is preliminary data.</text>
</comment>
<proteinExistence type="predicted"/>
<dbReference type="Gramene" id="OE9A046151T1">
    <property type="protein sequence ID" value="OE9A046151C1"/>
    <property type="gene ID" value="OE9A046151"/>
</dbReference>
<feature type="compositionally biased region" description="Basic and acidic residues" evidence="1">
    <location>
        <begin position="27"/>
        <end position="80"/>
    </location>
</feature>
<protein>
    <submittedName>
        <fullName evidence="2">Uncharacterized protein</fullName>
    </submittedName>
</protein>
<evidence type="ECO:0000256" key="1">
    <source>
        <dbReference type="SAM" id="MobiDB-lite"/>
    </source>
</evidence>
<evidence type="ECO:0000313" key="3">
    <source>
        <dbReference type="Proteomes" id="UP000594638"/>
    </source>
</evidence>
<feature type="region of interest" description="Disordered" evidence="1">
    <location>
        <begin position="228"/>
        <end position="248"/>
    </location>
</feature>
<dbReference type="Proteomes" id="UP000594638">
    <property type="component" value="Unassembled WGS sequence"/>
</dbReference>
<gene>
    <name evidence="2" type="ORF">OLEA9_A046151</name>
</gene>
<keyword evidence="3" id="KW-1185">Reference proteome</keyword>
<sequence>MMNPLVSILDDIARTIVAPQFNALGGDGRDDGHATRKDSEEEAFEGGRSEEQMFGGDDEKGASGSDPDGKDSEDTGESHGEGSSSCKDTLGGERRNTTQARVVGTSAPGLSRGDVEELLLDQRILFEMLLWTVKLEIQQLVTSECTSLREFLGTLVARAGPTIAKLATKAETEAGISGSLPEDVYGGHAKPCPYESDIAIDTRNTQDAAHIAPSQDDLNLPVPAASEEVQDAGAMEPSNDVGDDDEEGDDCNSMVGDGVVIEVPAPARYPKYEPEVVTTSCCQEDSIYGEEAEENQEVAGLNWSESTTMVLNLFLGGE</sequence>
<accession>A0A8S0VNV8</accession>